<name>A0A9P7VP53_9AGAR</name>
<comment type="caution">
    <text evidence="4">The sequence shown here is derived from an EMBL/GenBank/DDBJ whole genome shotgun (WGS) entry which is preliminary data.</text>
</comment>
<comment type="similarity">
    <text evidence="1">Belongs to the iron/ascorbate-dependent oxidoreductase family.</text>
</comment>
<feature type="domain" description="Fe2OG dioxygenase" evidence="3">
    <location>
        <begin position="116"/>
        <end position="222"/>
    </location>
</feature>
<keyword evidence="5" id="KW-1185">Reference proteome</keyword>
<feature type="compositionally biased region" description="Acidic residues" evidence="2">
    <location>
        <begin position="413"/>
        <end position="423"/>
    </location>
</feature>
<evidence type="ECO:0000313" key="5">
    <source>
        <dbReference type="Proteomes" id="UP000812287"/>
    </source>
</evidence>
<protein>
    <recommendedName>
        <fullName evidence="3">Fe2OG dioxygenase domain-containing protein</fullName>
    </recommendedName>
</protein>
<dbReference type="GO" id="GO:0016491">
    <property type="term" value="F:oxidoreductase activity"/>
    <property type="evidence" value="ECO:0007669"/>
    <property type="project" value="UniProtKB-KW"/>
</dbReference>
<dbReference type="RefSeq" id="XP_043037542.1">
    <property type="nucleotide sequence ID" value="XM_043190097.1"/>
</dbReference>
<evidence type="ECO:0000256" key="2">
    <source>
        <dbReference type="SAM" id="MobiDB-lite"/>
    </source>
</evidence>
<dbReference type="Gene3D" id="2.60.120.620">
    <property type="entry name" value="q2cbj1_9rhob like domain"/>
    <property type="match status" value="1"/>
</dbReference>
<accession>A0A9P7VP53</accession>
<evidence type="ECO:0000313" key="4">
    <source>
        <dbReference type="EMBL" id="KAG7444042.1"/>
    </source>
</evidence>
<keyword evidence="1" id="KW-0408">Iron</keyword>
<dbReference type="Proteomes" id="UP000812287">
    <property type="component" value="Unassembled WGS sequence"/>
</dbReference>
<proteinExistence type="inferred from homology"/>
<dbReference type="PANTHER" id="PTHR33099:SF14">
    <property type="entry name" value="PROLYL 4-HYDROXYLASE ALPHA SUBUNIT FE(2+) 2OG DIOXYGENASE DOMAIN-CONTAINING PROTEIN"/>
    <property type="match status" value="1"/>
</dbReference>
<dbReference type="EMBL" id="MU250542">
    <property type="protein sequence ID" value="KAG7444042.1"/>
    <property type="molecule type" value="Genomic_DNA"/>
</dbReference>
<dbReference type="AlphaFoldDB" id="A0A9P7VP53"/>
<dbReference type="OrthoDB" id="27483at2759"/>
<sequence length="433" mass="48959">MHPEVKKIRSILEDVSFTSGSFKIKRERCLLYYRRSSEDSVARVINLAHPTGTELHSLAEACIPAPFGRNSEEVLDDNYRKALKLDTFLFATTLDLHMTEILDQIRVDLVEGHLSTENRIRPELYKLNIYGEGSFFKPHKDTPRSENMFGSLVIVFPTSHQGGGLALRSHGKEWIFDVSSLLANSTAEVPRIAYAAFYSDVEHEVLPVTSGSRVTLTYNLYREHDTHTQGTFIDTGNHITTSELKQSIAKLIADPSFLPRGGKLGFGLRHQYPLKANGGKFEVADVLDLLKGSDASLYGACDSLSLPVDVRISYMPKGDEKRRYLTDSEFYHFTLYDESLSLWMRQEGVESVKEQEDWHDSRIHNSTRIFWVTPRTELSRVTTPFAYYGNEPDLGFLYGDICLVVDLIREGSSGEESEEEEVAESSSESEGLY</sequence>
<keyword evidence="1" id="KW-0560">Oxidoreductase</keyword>
<dbReference type="PANTHER" id="PTHR33099">
    <property type="entry name" value="FE2OG DIOXYGENASE DOMAIN-CONTAINING PROTEIN"/>
    <property type="match status" value="1"/>
</dbReference>
<dbReference type="GO" id="GO:0046872">
    <property type="term" value="F:metal ion binding"/>
    <property type="evidence" value="ECO:0007669"/>
    <property type="project" value="UniProtKB-KW"/>
</dbReference>
<reference evidence="4" key="1">
    <citation type="submission" date="2020-11" db="EMBL/GenBank/DDBJ databases">
        <title>Adaptations for nitrogen fixation in a non-lichenized fungal sporocarp promotes dispersal by wood-feeding termites.</title>
        <authorList>
            <consortium name="DOE Joint Genome Institute"/>
            <person name="Koch R.A."/>
            <person name="Yoon G."/>
            <person name="Arayal U."/>
            <person name="Lail K."/>
            <person name="Amirebrahimi M."/>
            <person name="Labutti K."/>
            <person name="Lipzen A."/>
            <person name="Riley R."/>
            <person name="Barry K."/>
            <person name="Henrissat B."/>
            <person name="Grigoriev I.V."/>
            <person name="Herr J.R."/>
            <person name="Aime M.C."/>
        </authorList>
    </citation>
    <scope>NUCLEOTIDE SEQUENCE</scope>
    <source>
        <strain evidence="4">MCA 3950</strain>
    </source>
</reference>
<feature type="compositionally biased region" description="Low complexity" evidence="2">
    <location>
        <begin position="424"/>
        <end position="433"/>
    </location>
</feature>
<feature type="region of interest" description="Disordered" evidence="2">
    <location>
        <begin position="411"/>
        <end position="433"/>
    </location>
</feature>
<gene>
    <name evidence="4" type="ORF">BT62DRAFT_988106</name>
</gene>
<evidence type="ECO:0000259" key="3">
    <source>
        <dbReference type="PROSITE" id="PS51471"/>
    </source>
</evidence>
<dbReference type="Pfam" id="PF13640">
    <property type="entry name" value="2OG-FeII_Oxy_3"/>
    <property type="match status" value="1"/>
</dbReference>
<evidence type="ECO:0000256" key="1">
    <source>
        <dbReference type="RuleBase" id="RU003682"/>
    </source>
</evidence>
<organism evidence="4 5">
    <name type="scientific">Guyanagaster necrorhizus</name>
    <dbReference type="NCBI Taxonomy" id="856835"/>
    <lineage>
        <taxon>Eukaryota</taxon>
        <taxon>Fungi</taxon>
        <taxon>Dikarya</taxon>
        <taxon>Basidiomycota</taxon>
        <taxon>Agaricomycotina</taxon>
        <taxon>Agaricomycetes</taxon>
        <taxon>Agaricomycetidae</taxon>
        <taxon>Agaricales</taxon>
        <taxon>Marasmiineae</taxon>
        <taxon>Physalacriaceae</taxon>
        <taxon>Guyanagaster</taxon>
    </lineage>
</organism>
<dbReference type="InterPro" id="IPR044862">
    <property type="entry name" value="Pro_4_hyd_alph_FE2OG_OXY"/>
</dbReference>
<dbReference type="PROSITE" id="PS51471">
    <property type="entry name" value="FE2OG_OXY"/>
    <property type="match status" value="1"/>
</dbReference>
<keyword evidence="1" id="KW-0479">Metal-binding</keyword>
<dbReference type="GeneID" id="66112394"/>
<dbReference type="InterPro" id="IPR005123">
    <property type="entry name" value="Oxoglu/Fe-dep_dioxygenase_dom"/>
</dbReference>